<organism evidence="8 9">
    <name type="scientific">Clostridium aminobutyricum</name>
    <dbReference type="NCBI Taxonomy" id="33953"/>
    <lineage>
        <taxon>Bacteria</taxon>
        <taxon>Bacillati</taxon>
        <taxon>Bacillota</taxon>
        <taxon>Clostridia</taxon>
        <taxon>Eubacteriales</taxon>
        <taxon>Clostridiaceae</taxon>
        <taxon>Clostridium</taxon>
    </lineage>
</organism>
<dbReference type="EC" id="4.2.1.150" evidence="6"/>
<proteinExistence type="inferred from homology"/>
<evidence type="ECO:0000256" key="4">
    <source>
        <dbReference type="ARBA" id="ARBA00023239"/>
    </source>
</evidence>
<sequence>MYENLKFEVKENIAYITINRPKAMNALNVEVLNELYEAFTEVEKNGEIRAAIVTGEGKAFVAGADIAQMHAIDPIGGRTMIATGHKVMNYIEAIEKPVIAAINGFALGGGCELAMACDIRVASEKAKFGQPEVNLGIIPGFGGTQRLPRLVGKSMAKYLIMTADMINAEEAYRIGLVEKVVPAEELIDAAEKIAKTILAKAPIAIAITKTTINNGYNMDMRAGSALEVEAFTASFASQDKTEGMSAFLEKRTPNFQNK</sequence>
<gene>
    <name evidence="8" type="ORF">JYB65_05115</name>
</gene>
<dbReference type="PROSITE" id="PS00166">
    <property type="entry name" value="ENOYL_COA_HYDRATASE"/>
    <property type="match status" value="1"/>
</dbReference>
<comment type="pathway">
    <text evidence="1">Lipid metabolism; butanoate metabolism.</text>
</comment>
<evidence type="ECO:0000256" key="5">
    <source>
        <dbReference type="ARBA" id="ARBA00050624"/>
    </source>
</evidence>
<dbReference type="GO" id="GO:0018812">
    <property type="term" value="F:3-hydroxyacyl-CoA dehydratase activity"/>
    <property type="evidence" value="ECO:0007669"/>
    <property type="project" value="UniProtKB-EC"/>
</dbReference>
<evidence type="ECO:0000256" key="6">
    <source>
        <dbReference type="ARBA" id="ARBA00067035"/>
    </source>
</evidence>
<comment type="caution">
    <text evidence="8">The sequence shown here is derived from an EMBL/GenBank/DDBJ whole genome shotgun (WGS) entry which is preliminary data.</text>
</comment>
<evidence type="ECO:0000313" key="9">
    <source>
        <dbReference type="Proteomes" id="UP000664545"/>
    </source>
</evidence>
<dbReference type="InterPro" id="IPR014748">
    <property type="entry name" value="Enoyl-CoA_hydra_C"/>
</dbReference>
<dbReference type="InterPro" id="IPR018376">
    <property type="entry name" value="Enoyl-CoA_hyd/isom_CS"/>
</dbReference>
<evidence type="ECO:0000256" key="1">
    <source>
        <dbReference type="ARBA" id="ARBA00005086"/>
    </source>
</evidence>
<dbReference type="FunFam" id="1.10.12.10:FF:000001">
    <property type="entry name" value="Probable enoyl-CoA hydratase, mitochondrial"/>
    <property type="match status" value="1"/>
</dbReference>
<evidence type="ECO:0000256" key="3">
    <source>
        <dbReference type="ARBA" id="ARBA00011881"/>
    </source>
</evidence>
<name>A0A939II57_CLOAM</name>
<dbReference type="CDD" id="cd06558">
    <property type="entry name" value="crotonase-like"/>
    <property type="match status" value="1"/>
</dbReference>
<dbReference type="EMBL" id="JAFJZZ010000001">
    <property type="protein sequence ID" value="MBN7772736.1"/>
    <property type="molecule type" value="Genomic_DNA"/>
</dbReference>
<dbReference type="SUPFAM" id="SSF52096">
    <property type="entry name" value="ClpP/crotonase"/>
    <property type="match status" value="1"/>
</dbReference>
<dbReference type="AlphaFoldDB" id="A0A939II57"/>
<keyword evidence="9" id="KW-1185">Reference proteome</keyword>
<dbReference type="InterPro" id="IPR001753">
    <property type="entry name" value="Enoyl-CoA_hydra/iso"/>
</dbReference>
<evidence type="ECO:0000256" key="2">
    <source>
        <dbReference type="ARBA" id="ARBA00005254"/>
    </source>
</evidence>
<dbReference type="FunFam" id="3.90.226.10:FF:000009">
    <property type="entry name" value="Carnitinyl-CoA dehydratase"/>
    <property type="match status" value="1"/>
</dbReference>
<dbReference type="PANTHER" id="PTHR11941:SF54">
    <property type="entry name" value="ENOYL-COA HYDRATASE, MITOCHONDRIAL"/>
    <property type="match status" value="1"/>
</dbReference>
<evidence type="ECO:0000313" key="8">
    <source>
        <dbReference type="EMBL" id="MBN7772736.1"/>
    </source>
</evidence>
<reference evidence="8" key="1">
    <citation type="submission" date="2021-02" db="EMBL/GenBank/DDBJ databases">
        <title>Abyssanaerobacter marinus gen.nov., sp., nov, anaerobic bacterium isolated from the Onnuri vent field of Indian Ocean and suggestion of Mogibacteriaceae fam. nov., and proposal of reclassification of ambiguous this family's genus member.</title>
        <authorList>
            <person name="Kim Y.J."/>
            <person name="Yang J.-A."/>
        </authorList>
    </citation>
    <scope>NUCLEOTIDE SEQUENCE</scope>
    <source>
        <strain evidence="8">DSM 2634</strain>
    </source>
</reference>
<dbReference type="Proteomes" id="UP000664545">
    <property type="component" value="Unassembled WGS sequence"/>
</dbReference>
<comment type="catalytic activity">
    <reaction evidence="5">
        <text>a short-chain (3S)-3-hydroxyacyl-CoA = a short-chain (2E)-enoyl-CoA + H2O</text>
        <dbReference type="Rhea" id="RHEA:52664"/>
        <dbReference type="ChEBI" id="CHEBI:15377"/>
        <dbReference type="ChEBI" id="CHEBI:87488"/>
        <dbReference type="ChEBI" id="CHEBI:136760"/>
        <dbReference type="EC" id="4.2.1.150"/>
    </reaction>
</comment>
<dbReference type="InterPro" id="IPR029045">
    <property type="entry name" value="ClpP/crotonase-like_dom_sf"/>
</dbReference>
<dbReference type="Pfam" id="PF00378">
    <property type="entry name" value="ECH_1"/>
    <property type="match status" value="1"/>
</dbReference>
<dbReference type="Gene3D" id="3.90.226.10">
    <property type="entry name" value="2-enoyl-CoA Hydratase, Chain A, domain 1"/>
    <property type="match status" value="1"/>
</dbReference>
<dbReference type="GO" id="GO:0006635">
    <property type="term" value="P:fatty acid beta-oxidation"/>
    <property type="evidence" value="ECO:0007669"/>
    <property type="project" value="TreeGrafter"/>
</dbReference>
<evidence type="ECO:0000256" key="7">
    <source>
        <dbReference type="RuleBase" id="RU003707"/>
    </source>
</evidence>
<accession>A0A939II57</accession>
<dbReference type="PANTHER" id="PTHR11941">
    <property type="entry name" value="ENOYL-COA HYDRATASE-RELATED"/>
    <property type="match status" value="1"/>
</dbReference>
<protein>
    <recommendedName>
        <fullName evidence="6">short-chain-enoyl-CoA hydratase</fullName>
        <ecNumber evidence="6">4.2.1.150</ecNumber>
    </recommendedName>
</protein>
<keyword evidence="4" id="KW-0456">Lyase</keyword>
<comment type="subunit">
    <text evidence="3">Homotetramer.</text>
</comment>
<comment type="similarity">
    <text evidence="2 7">Belongs to the enoyl-CoA hydratase/isomerase family.</text>
</comment>
<dbReference type="Gene3D" id="1.10.12.10">
    <property type="entry name" value="Lyase 2-enoyl-coa Hydratase, Chain A, domain 2"/>
    <property type="match status" value="1"/>
</dbReference>